<proteinExistence type="predicted"/>
<protein>
    <submittedName>
        <fullName evidence="2">Terminase</fullName>
    </submittedName>
</protein>
<gene>
    <name evidence="2" type="ORF">BST14_08825</name>
</gene>
<dbReference type="InterPro" id="IPR046461">
    <property type="entry name" value="TerL_ATPase"/>
</dbReference>
<organism evidence="2 3">
    <name type="scientific">Mycobacterium arosiense ATCC BAA-1401 = DSM 45069</name>
    <dbReference type="NCBI Taxonomy" id="1265311"/>
    <lineage>
        <taxon>Bacteria</taxon>
        <taxon>Bacillati</taxon>
        <taxon>Actinomycetota</taxon>
        <taxon>Actinomycetes</taxon>
        <taxon>Mycobacteriales</taxon>
        <taxon>Mycobacteriaceae</taxon>
        <taxon>Mycobacterium</taxon>
        <taxon>Mycobacterium avium complex (MAC)</taxon>
    </lineage>
</organism>
<dbReference type="PANTHER" id="PTHR41287:SF1">
    <property type="entry name" value="PROTEIN YMFN"/>
    <property type="match status" value="1"/>
</dbReference>
<dbReference type="InterPro" id="IPR005021">
    <property type="entry name" value="Terminase_largesu-like"/>
</dbReference>
<accession>A0A1W9ZLB3</accession>
<evidence type="ECO:0000313" key="3">
    <source>
        <dbReference type="Proteomes" id="UP000192707"/>
    </source>
</evidence>
<evidence type="ECO:0000313" key="2">
    <source>
        <dbReference type="EMBL" id="ORA17366.1"/>
    </source>
</evidence>
<dbReference type="EMBL" id="MVHG01000014">
    <property type="protein sequence ID" value="ORA17366.1"/>
    <property type="molecule type" value="Genomic_DNA"/>
</dbReference>
<dbReference type="Proteomes" id="UP000192707">
    <property type="component" value="Unassembled WGS sequence"/>
</dbReference>
<dbReference type="Gene3D" id="3.40.50.300">
    <property type="entry name" value="P-loop containing nucleotide triphosphate hydrolases"/>
    <property type="match status" value="1"/>
</dbReference>
<name>A0A1W9ZLB3_MYCAI</name>
<dbReference type="InterPro" id="IPR027417">
    <property type="entry name" value="P-loop_NTPase"/>
</dbReference>
<dbReference type="OrthoDB" id="3197057at2"/>
<reference evidence="2 3" key="1">
    <citation type="submission" date="2016-12" db="EMBL/GenBank/DDBJ databases">
        <title>The new phylogeny of genus Mycobacterium.</title>
        <authorList>
            <person name="Tortoli E."/>
            <person name="Trovato A."/>
            <person name="Cirillo D.M."/>
        </authorList>
    </citation>
    <scope>NUCLEOTIDE SEQUENCE [LARGE SCALE GENOMIC DNA]</scope>
    <source>
        <strain evidence="2 3">DSM 45069</strain>
    </source>
</reference>
<dbReference type="SUPFAM" id="SSF52540">
    <property type="entry name" value="P-loop containing nucleoside triphosphate hydrolases"/>
    <property type="match status" value="1"/>
</dbReference>
<keyword evidence="3" id="KW-1185">Reference proteome</keyword>
<dbReference type="RefSeq" id="WP_083064129.1">
    <property type="nucleotide sequence ID" value="NZ_MVHG01000014.1"/>
</dbReference>
<sequence length="488" mass="54895">MRLKQVDESPLPWRPRGKESERFAQFCKRFLRIPKGNDAGKPVILRDWQKELVASVLDKDPKPRLAAWMMTRGSGKSSLLGMLACYLLMTGGDGAHIVVVARNQKQATILFNVAAMMIRKSPELASRCQVMKESIYYPRTMSTLEALPSEAESLEGLDYRAALIDELQVVPQDTVSTLMLAQGKRPESLCIGIGNPPAEMEGSVLVEWRNLHRELGDDFIVWREFSADEFQHHDMLCEHCIRLANPAYGDFLSIDVFERDARTVPESDYRRKRLCQFIESTESPLLVPETWDCLSTGSPVEPGSEIVVSVDSSFGGENADSTAIVIGTVSPKPHFDLWRVWKSDGRPDFRVNVLEVEDAIREACRAFVVREVTFDPFRMNRSIQVLAGEGIPCSEFPWSPQRVTKAVTDFRTAALNANFSHSGDKTLRDHVLAAKMVETNYGITVDKSSRKRSARKIDCLAALIPCHSRCVWLGTKPTKRKRAWSFAS</sequence>
<dbReference type="PANTHER" id="PTHR41287">
    <property type="match status" value="1"/>
</dbReference>
<dbReference type="Pfam" id="PF03354">
    <property type="entry name" value="TerL_ATPase"/>
    <property type="match status" value="1"/>
</dbReference>
<evidence type="ECO:0000259" key="1">
    <source>
        <dbReference type="Pfam" id="PF03354"/>
    </source>
</evidence>
<comment type="caution">
    <text evidence="2">The sequence shown here is derived from an EMBL/GenBank/DDBJ whole genome shotgun (WGS) entry which is preliminary data.</text>
</comment>
<feature type="domain" description="Terminase large subunit-like ATPase" evidence="1">
    <location>
        <begin position="67"/>
        <end position="178"/>
    </location>
</feature>
<dbReference type="AlphaFoldDB" id="A0A1W9ZLB3"/>